<dbReference type="Pfam" id="PF12055">
    <property type="entry name" value="DUF3536"/>
    <property type="match status" value="1"/>
</dbReference>
<dbReference type="InterPro" id="IPR021923">
    <property type="entry name" value="DUF3536"/>
</dbReference>
<dbReference type="InterPro" id="IPR004300">
    <property type="entry name" value="Glyco_hydro_57_N"/>
</dbReference>
<dbReference type="Proteomes" id="UP001431572">
    <property type="component" value="Chromosome 2"/>
</dbReference>
<dbReference type="RefSeq" id="WP_341470033.1">
    <property type="nucleotide sequence ID" value="NZ_CP128400.1"/>
</dbReference>
<evidence type="ECO:0000256" key="1">
    <source>
        <dbReference type="ARBA" id="ARBA00006821"/>
    </source>
</evidence>
<dbReference type="Gene3D" id="3.20.110.10">
    <property type="entry name" value="Glycoside hydrolase 38, N terminal domain"/>
    <property type="match status" value="2"/>
</dbReference>
<evidence type="ECO:0000313" key="6">
    <source>
        <dbReference type="Proteomes" id="UP001431572"/>
    </source>
</evidence>
<accession>A0ABY9B4M0</accession>
<protein>
    <submittedName>
        <fullName evidence="5">DUF3536 domain-containing protein</fullName>
    </submittedName>
</protein>
<dbReference type="InterPro" id="IPR011330">
    <property type="entry name" value="Glyco_hydro/deAcase_b/a-brl"/>
</dbReference>
<dbReference type="PANTHER" id="PTHR36306">
    <property type="entry name" value="ALPHA-AMYLASE-RELATED-RELATED"/>
    <property type="match status" value="1"/>
</dbReference>
<organism evidence="5 6">
    <name type="scientific">Candidatus Chlorohelix allophototropha</name>
    <dbReference type="NCBI Taxonomy" id="3003348"/>
    <lineage>
        <taxon>Bacteria</taxon>
        <taxon>Bacillati</taxon>
        <taxon>Chloroflexota</taxon>
        <taxon>Chloroflexia</taxon>
        <taxon>Candidatus Chloroheliales</taxon>
        <taxon>Candidatus Chloroheliaceae</taxon>
        <taxon>Candidatus Chlorohelix</taxon>
    </lineage>
</organism>
<dbReference type="SUPFAM" id="SSF88713">
    <property type="entry name" value="Glycoside hydrolase/deacetylase"/>
    <property type="match status" value="1"/>
</dbReference>
<feature type="domain" description="Glycoside hydrolase family 57 N-terminal" evidence="4">
    <location>
        <begin position="95"/>
        <end position="343"/>
    </location>
</feature>
<dbReference type="PANTHER" id="PTHR36306:SF3">
    <property type="entry name" value="GLYCOSIDE HYDROLASE FAMILY 57"/>
    <property type="match status" value="1"/>
</dbReference>
<dbReference type="Pfam" id="PF03065">
    <property type="entry name" value="Glyco_hydro_57"/>
    <property type="match status" value="1"/>
</dbReference>
<gene>
    <name evidence="5" type="ORF">OZ401_003732</name>
</gene>
<evidence type="ECO:0000259" key="4">
    <source>
        <dbReference type="Pfam" id="PF03065"/>
    </source>
</evidence>
<reference evidence="5" key="1">
    <citation type="journal article" date="2024" name="Nature">
        <title>Anoxygenic phototroph of the Chloroflexota uses a type I reaction centre.</title>
        <authorList>
            <person name="Tsuji J.M."/>
            <person name="Shaw N.A."/>
            <person name="Nagashima S."/>
            <person name="Venkiteswaran J.J."/>
            <person name="Schiff S.L."/>
            <person name="Watanabe T."/>
            <person name="Fukui M."/>
            <person name="Hanada S."/>
            <person name="Tank M."/>
            <person name="Neufeld J.D."/>
        </authorList>
    </citation>
    <scope>NUCLEOTIDE SEQUENCE</scope>
    <source>
        <strain evidence="5">L227-S17</strain>
    </source>
</reference>
<name>A0ABY9B4M0_9CHLR</name>
<dbReference type="InterPro" id="IPR052046">
    <property type="entry name" value="GH57_Enzymes"/>
</dbReference>
<evidence type="ECO:0000256" key="3">
    <source>
        <dbReference type="RuleBase" id="RU361196"/>
    </source>
</evidence>
<evidence type="ECO:0000256" key="2">
    <source>
        <dbReference type="ARBA" id="ARBA00023277"/>
    </source>
</evidence>
<dbReference type="InterPro" id="IPR027291">
    <property type="entry name" value="Glyco_hydro_38_N_sf"/>
</dbReference>
<keyword evidence="6" id="KW-1185">Reference proteome</keyword>
<proteinExistence type="inferred from homology"/>
<keyword evidence="2 3" id="KW-0119">Carbohydrate metabolism</keyword>
<dbReference type="EMBL" id="CP128400">
    <property type="protein sequence ID" value="WJW68129.1"/>
    <property type="molecule type" value="Genomic_DNA"/>
</dbReference>
<sequence>MTGKVESSSVQICIHGHFYQPPRENPFTGLIPPEPGAEPYANFNDKITAECYSPNAKLNNYRNISFNFGPTLAAWLEKNDPVTYRNVIQADSSNVEKYGYGNALAQVYNHVIMPLARPEDMRVQIEWGIADFQRRFGHLPEGMWLAEAAVNSTVLELLADCGIKFTILAPWQAYHDSVETIDPLEHQLEQTRLRSNVLGSLSHQFHQDERLQWAASVALEHAIIPETFDPNEPYEVTLRNGKSIIVFFYNAPLSGGVSFDHGATSDADSFVKNWIAPQVNLDKLERGVDQLITIATDGELYGHHKSYRDLFLKRLVEHSIEAAGFNVTFPSHWLRTHPPRRKIRILENTSWSCFHGVKRWGEGCDCTPGDTSWKKYLRLAFNVLGMEADRLFNENSPKLFVDPNAALREWLQVYLGFQNENDFAPIHLRLPSDKNMEAARRLLMAQIYKHQMYTSCAWFFEDIDRIEPRNALAAAAITIRLLGRQLNRAAVEQFQHYLEQARSNKPHHYNGLQLYKRGVRWSQRHQVELLISD</sequence>
<evidence type="ECO:0000313" key="5">
    <source>
        <dbReference type="EMBL" id="WJW68129.1"/>
    </source>
</evidence>
<comment type="similarity">
    <text evidence="1 3">Belongs to the glycosyl hydrolase 57 family.</text>
</comment>